<gene>
    <name evidence="1" type="ORF">J4Q44_G00007910</name>
</gene>
<comment type="caution">
    <text evidence="1">The sequence shown here is derived from an EMBL/GenBank/DDBJ whole genome shotgun (WGS) entry which is preliminary data.</text>
</comment>
<dbReference type="AlphaFoldDB" id="A0AAN8MEY5"/>
<keyword evidence="2" id="KW-1185">Reference proteome</keyword>
<dbReference type="Proteomes" id="UP001356427">
    <property type="component" value="Unassembled WGS sequence"/>
</dbReference>
<accession>A0AAN8MEY5</accession>
<name>A0AAN8MEY5_9TELE</name>
<dbReference type="EMBL" id="JAGTTL010000001">
    <property type="protein sequence ID" value="KAK6328813.1"/>
    <property type="molecule type" value="Genomic_DNA"/>
</dbReference>
<proteinExistence type="predicted"/>
<sequence>MQFNLNCFFLSSGSNWYVDPRYLDPRYLTHDPEFGDPPRSDMGEHTWLCGVCFGWPSRRPKEQRMTSTLLLPGP</sequence>
<protein>
    <submittedName>
        <fullName evidence="1">Uncharacterized protein</fullName>
    </submittedName>
</protein>
<organism evidence="1 2">
    <name type="scientific">Coregonus suidteri</name>
    <dbReference type="NCBI Taxonomy" id="861788"/>
    <lineage>
        <taxon>Eukaryota</taxon>
        <taxon>Metazoa</taxon>
        <taxon>Chordata</taxon>
        <taxon>Craniata</taxon>
        <taxon>Vertebrata</taxon>
        <taxon>Euteleostomi</taxon>
        <taxon>Actinopterygii</taxon>
        <taxon>Neopterygii</taxon>
        <taxon>Teleostei</taxon>
        <taxon>Protacanthopterygii</taxon>
        <taxon>Salmoniformes</taxon>
        <taxon>Salmonidae</taxon>
        <taxon>Coregoninae</taxon>
        <taxon>Coregonus</taxon>
    </lineage>
</organism>
<reference evidence="1 2" key="1">
    <citation type="submission" date="2021-04" db="EMBL/GenBank/DDBJ databases">
        <authorList>
            <person name="De Guttry C."/>
            <person name="Zahm M."/>
            <person name="Klopp C."/>
            <person name="Cabau C."/>
            <person name="Louis A."/>
            <person name="Berthelot C."/>
            <person name="Parey E."/>
            <person name="Roest Crollius H."/>
            <person name="Montfort J."/>
            <person name="Robinson-Rechavi M."/>
            <person name="Bucao C."/>
            <person name="Bouchez O."/>
            <person name="Gislard M."/>
            <person name="Lluch J."/>
            <person name="Milhes M."/>
            <person name="Lampietro C."/>
            <person name="Lopez Roques C."/>
            <person name="Donnadieu C."/>
            <person name="Braasch I."/>
            <person name="Desvignes T."/>
            <person name="Postlethwait J."/>
            <person name="Bobe J."/>
            <person name="Wedekind C."/>
            <person name="Guiguen Y."/>
        </authorList>
    </citation>
    <scope>NUCLEOTIDE SEQUENCE [LARGE SCALE GENOMIC DNA]</scope>
    <source>
        <strain evidence="1">Cs_M1</strain>
        <tissue evidence="1">Blood</tissue>
    </source>
</reference>
<evidence type="ECO:0000313" key="2">
    <source>
        <dbReference type="Proteomes" id="UP001356427"/>
    </source>
</evidence>
<evidence type="ECO:0000313" key="1">
    <source>
        <dbReference type="EMBL" id="KAK6328813.1"/>
    </source>
</evidence>